<evidence type="ECO:0000313" key="1">
    <source>
        <dbReference type="EMBL" id="SHI01773.1"/>
    </source>
</evidence>
<dbReference type="EMBL" id="FQXD01000032">
    <property type="protein sequence ID" value="SHI01773.1"/>
    <property type="molecule type" value="Genomic_DNA"/>
</dbReference>
<accession>A0A1M5XR86</accession>
<dbReference type="Proteomes" id="UP000184079">
    <property type="component" value="Unassembled WGS sequence"/>
</dbReference>
<protein>
    <submittedName>
        <fullName evidence="1">Bacteriophage Gp15 protein</fullName>
    </submittedName>
</protein>
<name>A0A1M5XR86_9BACI</name>
<keyword evidence="2" id="KW-1185">Reference proteome</keyword>
<proteinExistence type="predicted"/>
<dbReference type="InterPro" id="IPR009660">
    <property type="entry name" value="Phage_A500_Gp15"/>
</dbReference>
<dbReference type="OrthoDB" id="1758052at2"/>
<evidence type="ECO:0000313" key="2">
    <source>
        <dbReference type="Proteomes" id="UP000184079"/>
    </source>
</evidence>
<gene>
    <name evidence="1" type="ORF">SAMN05421807_1323</name>
</gene>
<organism evidence="1 2">
    <name type="scientific">Virgibacillus chiguensis</name>
    <dbReference type="NCBI Taxonomy" id="411959"/>
    <lineage>
        <taxon>Bacteria</taxon>
        <taxon>Bacillati</taxon>
        <taxon>Bacillota</taxon>
        <taxon>Bacilli</taxon>
        <taxon>Bacillales</taxon>
        <taxon>Bacillaceae</taxon>
        <taxon>Virgibacillus</taxon>
    </lineage>
</organism>
<reference evidence="2" key="1">
    <citation type="submission" date="2016-11" db="EMBL/GenBank/DDBJ databases">
        <authorList>
            <person name="Varghese N."/>
            <person name="Submissions S."/>
        </authorList>
    </citation>
    <scope>NUCLEOTIDE SEQUENCE [LARGE SCALE GENOMIC DNA]</scope>
    <source>
        <strain evidence="2">CGMCC 1.6496</strain>
    </source>
</reference>
<dbReference type="Pfam" id="PF06854">
    <property type="entry name" value="Phage_Gp15"/>
    <property type="match status" value="1"/>
</dbReference>
<sequence length="190" mass="22556">MRLNDPLVTSFEYDGKEYAIDLAFDNVLDVFDVLNDELLRDYEKAEICLILLFGEQPFDEAITIDLWNHVYESFIYIENEQPIEYDLKGNPLPVQHEEQKQLIDLDKDAEYIFASFQQAYGMNLYQEQGSLHWHEFQSLLQGLPDDTIMKRIIQIRQWEPSKGESTEYKQSMRKLQKIYALDDDDQEEVE</sequence>
<dbReference type="RefSeq" id="WP_073013430.1">
    <property type="nucleotide sequence ID" value="NZ_FQXD01000032.1"/>
</dbReference>
<dbReference type="AlphaFoldDB" id="A0A1M5XR86"/>